<dbReference type="Gene3D" id="2.170.130.10">
    <property type="entry name" value="TonB-dependent receptor, plug domain"/>
    <property type="match status" value="1"/>
</dbReference>
<dbReference type="GO" id="GO:0009279">
    <property type="term" value="C:cell outer membrane"/>
    <property type="evidence" value="ECO:0007669"/>
    <property type="project" value="UniProtKB-SubCell"/>
</dbReference>
<dbReference type="RefSeq" id="WP_183866121.1">
    <property type="nucleotide sequence ID" value="NZ_JACHCF010000002.1"/>
</dbReference>
<dbReference type="InterPro" id="IPR012910">
    <property type="entry name" value="Plug_dom"/>
</dbReference>
<evidence type="ECO:0000256" key="2">
    <source>
        <dbReference type="ARBA" id="ARBA00022448"/>
    </source>
</evidence>
<evidence type="ECO:0000313" key="15">
    <source>
        <dbReference type="EMBL" id="MBB5620083.1"/>
    </source>
</evidence>
<keyword evidence="7 10" id="KW-0472">Membrane</keyword>
<keyword evidence="8 15" id="KW-0675">Receptor</keyword>
<proteinExistence type="inferred from homology"/>
<feature type="domain" description="TonB-dependent receptor-like beta-barrel" evidence="13">
    <location>
        <begin position="285"/>
        <end position="761"/>
    </location>
</feature>
<dbReference type="InterPro" id="IPR036942">
    <property type="entry name" value="Beta-barrel_TonB_sf"/>
</dbReference>
<keyword evidence="5 12" id="KW-0732">Signal</keyword>
<feature type="domain" description="TonB-dependent receptor plug" evidence="14">
    <location>
        <begin position="135"/>
        <end position="237"/>
    </location>
</feature>
<dbReference type="GO" id="GO:0044718">
    <property type="term" value="P:siderophore transmembrane transport"/>
    <property type="evidence" value="ECO:0007669"/>
    <property type="project" value="TreeGrafter"/>
</dbReference>
<dbReference type="InterPro" id="IPR008969">
    <property type="entry name" value="CarboxyPept-like_regulatory"/>
</dbReference>
<evidence type="ECO:0000256" key="1">
    <source>
        <dbReference type="ARBA" id="ARBA00004571"/>
    </source>
</evidence>
<dbReference type="InterPro" id="IPR039426">
    <property type="entry name" value="TonB-dep_rcpt-like"/>
</dbReference>
<name>A0A7W8YR70_9SPHI</name>
<evidence type="ECO:0000313" key="16">
    <source>
        <dbReference type="Proteomes" id="UP000537718"/>
    </source>
</evidence>
<comment type="similarity">
    <text evidence="10 11">Belongs to the TonB-dependent receptor family.</text>
</comment>
<evidence type="ECO:0000256" key="7">
    <source>
        <dbReference type="ARBA" id="ARBA00023136"/>
    </source>
</evidence>
<dbReference type="Gene3D" id="2.40.170.20">
    <property type="entry name" value="TonB-dependent receptor, beta-barrel domain"/>
    <property type="match status" value="1"/>
</dbReference>
<accession>A0A7W8YR70</accession>
<dbReference type="InterPro" id="IPR000531">
    <property type="entry name" value="Beta-barrel_TonB"/>
</dbReference>
<comment type="caution">
    <text evidence="15">The sequence shown here is derived from an EMBL/GenBank/DDBJ whole genome shotgun (WGS) entry which is preliminary data.</text>
</comment>
<dbReference type="PROSITE" id="PS52016">
    <property type="entry name" value="TONB_DEPENDENT_REC_3"/>
    <property type="match status" value="1"/>
</dbReference>
<dbReference type="CDD" id="cd01347">
    <property type="entry name" value="ligand_gated_channel"/>
    <property type="match status" value="1"/>
</dbReference>
<dbReference type="GO" id="GO:0015344">
    <property type="term" value="F:siderophore uptake transmembrane transporter activity"/>
    <property type="evidence" value="ECO:0007669"/>
    <property type="project" value="TreeGrafter"/>
</dbReference>
<feature type="chain" id="PRO_5030795838" evidence="12">
    <location>
        <begin position="27"/>
        <end position="790"/>
    </location>
</feature>
<dbReference type="InterPro" id="IPR037066">
    <property type="entry name" value="Plug_dom_sf"/>
</dbReference>
<dbReference type="EMBL" id="JACHCF010000002">
    <property type="protein sequence ID" value="MBB5620083.1"/>
    <property type="molecule type" value="Genomic_DNA"/>
</dbReference>
<dbReference type="Gene3D" id="2.60.40.1120">
    <property type="entry name" value="Carboxypeptidase-like, regulatory domain"/>
    <property type="match status" value="1"/>
</dbReference>
<dbReference type="Pfam" id="PF13715">
    <property type="entry name" value="CarbopepD_reg_2"/>
    <property type="match status" value="1"/>
</dbReference>
<evidence type="ECO:0000259" key="13">
    <source>
        <dbReference type="Pfam" id="PF00593"/>
    </source>
</evidence>
<keyword evidence="9 10" id="KW-0998">Cell outer membrane</keyword>
<evidence type="ECO:0000256" key="12">
    <source>
        <dbReference type="SAM" id="SignalP"/>
    </source>
</evidence>
<dbReference type="Pfam" id="PF00593">
    <property type="entry name" value="TonB_dep_Rec_b-barrel"/>
    <property type="match status" value="1"/>
</dbReference>
<dbReference type="SUPFAM" id="SSF49464">
    <property type="entry name" value="Carboxypeptidase regulatory domain-like"/>
    <property type="match status" value="1"/>
</dbReference>
<dbReference type="Pfam" id="PF07715">
    <property type="entry name" value="Plug"/>
    <property type="match status" value="1"/>
</dbReference>
<evidence type="ECO:0000256" key="10">
    <source>
        <dbReference type="PROSITE-ProRule" id="PRU01360"/>
    </source>
</evidence>
<keyword evidence="6 11" id="KW-0798">TonB box</keyword>
<dbReference type="AlphaFoldDB" id="A0A7W8YR70"/>
<evidence type="ECO:0000256" key="8">
    <source>
        <dbReference type="ARBA" id="ARBA00023170"/>
    </source>
</evidence>
<evidence type="ECO:0000256" key="11">
    <source>
        <dbReference type="RuleBase" id="RU003357"/>
    </source>
</evidence>
<sequence>MYYSTEIKKFYSTIFILTLYALTANAQTKGTLKGKITDEKNNVLAGASVILEPDHSVTISDKNGSFELNHLYTGTYTLKVTAVGFSSYTIETEITSTNKPISIKLHTAENGLDEVNISTGHHNPDNLIDMVNSIMPSTIITRKTIEQMGSRRLDEVLKEQTGLAIVSDIGSGNRAVGLQMQGFDSGYTMIMIDGQPMVGRNSGNFDLSRITVSNIERIEIIKGASSCLYGSEALAGVVNIVTRKNITQPQGLAALRYGSYNLVDATLEGETPFAGKKGSAYLSANYYRTDGFNANPYLKEGKTAPPFDSYSLQGRGRYMLNEISTLNFNGRYTTRHSVNELNYGVRPSTDVLDERDLNGSLSLNNNFRNGLRLKTQYYLTRYQTEQDITDLNSGALIPGNRFTQYLHRAEVQATQELARNLNLTGGIGGAYEHLNDVSYRGSKDMSNYFAYFQADWKPTAKIGITGGARYDYHDKYGSKVNPSIGFRYTPIKDLTFKAAIGTGFKTPNFQQLYLVFTNLQTGYTVLGAEEFSREIQILKDAGQISSVWPIASRVGQLKPERSVSYSTGFTLTAIKSLKLDVNVFYNDIKNFINSEQVATKTSGQQIFSYVNIARAYLTGTEIGLNWNATRSLNINAGYQLLYAIDRGVVDSIKTGQGLYGQIYDTDKNVMRRSVRPDYFGMANRSRHMANIKFTYEHEKSGLTGSFRVNYRSKYGFMEANRANNFIDKYDTFVRSFFLFNASVQKTFYNKHLSVQLTADNLFDYRDQLMPAQQGRTIVGGITWKFFKDQP</sequence>
<dbReference type="PANTHER" id="PTHR30069">
    <property type="entry name" value="TONB-DEPENDENT OUTER MEMBRANE RECEPTOR"/>
    <property type="match status" value="1"/>
</dbReference>
<evidence type="ECO:0000256" key="5">
    <source>
        <dbReference type="ARBA" id="ARBA00022729"/>
    </source>
</evidence>
<comment type="subcellular location">
    <subcellularLocation>
        <location evidence="1 10">Cell outer membrane</location>
        <topology evidence="1 10">Multi-pass membrane protein</topology>
    </subcellularLocation>
</comment>
<keyword evidence="4 10" id="KW-0812">Transmembrane</keyword>
<keyword evidence="3 10" id="KW-1134">Transmembrane beta strand</keyword>
<evidence type="ECO:0000256" key="3">
    <source>
        <dbReference type="ARBA" id="ARBA00022452"/>
    </source>
</evidence>
<dbReference type="SUPFAM" id="SSF56935">
    <property type="entry name" value="Porins"/>
    <property type="match status" value="1"/>
</dbReference>
<evidence type="ECO:0000259" key="14">
    <source>
        <dbReference type="Pfam" id="PF07715"/>
    </source>
</evidence>
<keyword evidence="2 10" id="KW-0813">Transport</keyword>
<dbReference type="Proteomes" id="UP000537718">
    <property type="component" value="Unassembled WGS sequence"/>
</dbReference>
<evidence type="ECO:0000256" key="6">
    <source>
        <dbReference type="ARBA" id="ARBA00023077"/>
    </source>
</evidence>
<feature type="signal peptide" evidence="12">
    <location>
        <begin position="1"/>
        <end position="26"/>
    </location>
</feature>
<evidence type="ECO:0000256" key="4">
    <source>
        <dbReference type="ARBA" id="ARBA00022692"/>
    </source>
</evidence>
<organism evidence="15 16">
    <name type="scientific">Pedobacter cryoconitis</name>
    <dbReference type="NCBI Taxonomy" id="188932"/>
    <lineage>
        <taxon>Bacteria</taxon>
        <taxon>Pseudomonadati</taxon>
        <taxon>Bacteroidota</taxon>
        <taxon>Sphingobacteriia</taxon>
        <taxon>Sphingobacteriales</taxon>
        <taxon>Sphingobacteriaceae</taxon>
        <taxon>Pedobacter</taxon>
    </lineage>
</organism>
<dbReference type="PANTHER" id="PTHR30069:SF29">
    <property type="entry name" value="HEMOGLOBIN AND HEMOGLOBIN-HAPTOGLOBIN-BINDING PROTEIN 1-RELATED"/>
    <property type="match status" value="1"/>
</dbReference>
<gene>
    <name evidence="15" type="ORF">HDE69_001121</name>
</gene>
<reference evidence="15 16" key="1">
    <citation type="submission" date="2020-08" db="EMBL/GenBank/DDBJ databases">
        <title>Genomic Encyclopedia of Type Strains, Phase IV (KMG-V): Genome sequencing to study the core and pangenomes of soil and plant-associated prokaryotes.</title>
        <authorList>
            <person name="Whitman W."/>
        </authorList>
    </citation>
    <scope>NUCLEOTIDE SEQUENCE [LARGE SCALE GENOMIC DNA]</scope>
    <source>
        <strain evidence="15 16">MP7CTX6</strain>
    </source>
</reference>
<protein>
    <submittedName>
        <fullName evidence="15">Outer membrane receptor for ferrienterochelin and colicins</fullName>
    </submittedName>
</protein>
<evidence type="ECO:0000256" key="9">
    <source>
        <dbReference type="ARBA" id="ARBA00023237"/>
    </source>
</evidence>